<gene>
    <name evidence="2" type="ORF">ACFPFW_05455</name>
</gene>
<evidence type="ECO:0000313" key="3">
    <source>
        <dbReference type="Proteomes" id="UP001595796"/>
    </source>
</evidence>
<evidence type="ECO:0000259" key="1">
    <source>
        <dbReference type="Pfam" id="PF01048"/>
    </source>
</evidence>
<dbReference type="EMBL" id="JBHSJF010000005">
    <property type="protein sequence ID" value="MFC5067460.1"/>
    <property type="molecule type" value="Genomic_DNA"/>
</dbReference>
<dbReference type="RefSeq" id="WP_114956955.1">
    <property type="nucleotide sequence ID" value="NZ_JBHSJF010000005.1"/>
</dbReference>
<keyword evidence="3" id="KW-1185">Reference proteome</keyword>
<proteinExistence type="predicted"/>
<dbReference type="Pfam" id="PF01048">
    <property type="entry name" value="PNP_UDP_1"/>
    <property type="match status" value="1"/>
</dbReference>
<dbReference type="InterPro" id="IPR000845">
    <property type="entry name" value="Nucleoside_phosphorylase_d"/>
</dbReference>
<dbReference type="NCBIfam" id="NF005476">
    <property type="entry name" value="PRK07077.1"/>
    <property type="match status" value="1"/>
</dbReference>
<accession>A0ABV9YXF3</accession>
<dbReference type="PANTHER" id="PTHR46832:SF1">
    <property type="entry name" value="5'-METHYLTHIOADENOSINE_S-ADENOSYLHOMOCYSTEINE NUCLEOSIDASE"/>
    <property type="match status" value="1"/>
</dbReference>
<protein>
    <submittedName>
        <fullName evidence="2">Phosphorylase</fullName>
    </submittedName>
</protein>
<reference evidence="3" key="1">
    <citation type="journal article" date="2019" name="Int. J. Syst. Evol. Microbiol.">
        <title>The Global Catalogue of Microorganisms (GCM) 10K type strain sequencing project: providing services to taxonomists for standard genome sequencing and annotation.</title>
        <authorList>
            <consortium name="The Broad Institute Genomics Platform"/>
            <consortium name="The Broad Institute Genome Sequencing Center for Infectious Disease"/>
            <person name="Wu L."/>
            <person name="Ma J."/>
        </authorList>
    </citation>
    <scope>NUCLEOTIDE SEQUENCE [LARGE SCALE GENOMIC DNA]</scope>
    <source>
        <strain evidence="3">CGMCC 1.16444</strain>
    </source>
</reference>
<dbReference type="InterPro" id="IPR035994">
    <property type="entry name" value="Nucleoside_phosphorylase_sf"/>
</dbReference>
<dbReference type="CDD" id="cd17768">
    <property type="entry name" value="adenosylhopane_nucleosidase_HpnG-like"/>
    <property type="match status" value="1"/>
</dbReference>
<dbReference type="SUPFAM" id="SSF53167">
    <property type="entry name" value="Purine and uridine phosphorylases"/>
    <property type="match status" value="1"/>
</dbReference>
<evidence type="ECO:0000313" key="2">
    <source>
        <dbReference type="EMBL" id="MFC5067460.1"/>
    </source>
</evidence>
<dbReference type="NCBIfam" id="TIGR03468">
    <property type="entry name" value="HpnG"/>
    <property type="match status" value="1"/>
</dbReference>
<dbReference type="InterPro" id="IPR017831">
    <property type="entry name" value="Hopanoid-assoc_phosphoryl_HpnG"/>
</dbReference>
<name>A0ABV9YXF3_9HYPH</name>
<comment type="caution">
    <text evidence="2">The sequence shown here is derived from an EMBL/GenBank/DDBJ whole genome shotgun (WGS) entry which is preliminary data.</text>
</comment>
<dbReference type="PANTHER" id="PTHR46832">
    <property type="entry name" value="5'-METHYLTHIOADENOSINE/S-ADENOSYLHOMOCYSTEINE NUCLEOSIDASE"/>
    <property type="match status" value="1"/>
</dbReference>
<dbReference type="Gene3D" id="3.40.50.1580">
    <property type="entry name" value="Nucleoside phosphorylase domain"/>
    <property type="match status" value="1"/>
</dbReference>
<organism evidence="2 3">
    <name type="scientific">Flaviflagellibacter deserti</name>
    <dbReference type="NCBI Taxonomy" id="2267266"/>
    <lineage>
        <taxon>Bacteria</taxon>
        <taxon>Pseudomonadati</taxon>
        <taxon>Pseudomonadota</taxon>
        <taxon>Alphaproteobacteria</taxon>
        <taxon>Hyphomicrobiales</taxon>
        <taxon>Flaviflagellibacter</taxon>
    </lineage>
</organism>
<sequence length="240" mass="24660">MSPSVCEIVAAAVPAAAALPVLVVTGVAREAKIAAGPSVETICSGGVPARLRAMLDARPEPACRAVVSFGVAGGLDPSLHPGDIVLATKVVTEDGEWAADAALNETLQSALNVDNRLRTIQAPLAGVDLALVCKISKRNTWENSGAAAVDMESHIAAEYAAKHGLPFAAIRVVCDPAHRGLPDLVATALKPDGSISLPGVFGSLARRPGQIMDLIRLGRDASIAFRSLGYVPASWGTAFS</sequence>
<feature type="domain" description="Nucleoside phosphorylase" evidence="1">
    <location>
        <begin position="62"/>
        <end position="179"/>
    </location>
</feature>
<dbReference type="Proteomes" id="UP001595796">
    <property type="component" value="Unassembled WGS sequence"/>
</dbReference>